<gene>
    <name evidence="2" type="ORF">RND81_06G100500</name>
</gene>
<feature type="domain" description="DUF4283" evidence="1">
    <location>
        <begin position="5"/>
        <end position="81"/>
    </location>
</feature>
<comment type="caution">
    <text evidence="2">The sequence shown here is derived from an EMBL/GenBank/DDBJ whole genome shotgun (WGS) entry which is preliminary data.</text>
</comment>
<name>A0AAW1K526_SAPOF</name>
<keyword evidence="3" id="KW-1185">Reference proteome</keyword>
<reference evidence="2" key="1">
    <citation type="submission" date="2024-03" db="EMBL/GenBank/DDBJ databases">
        <title>WGS assembly of Saponaria officinalis var. Norfolk2.</title>
        <authorList>
            <person name="Jenkins J."/>
            <person name="Shu S."/>
            <person name="Grimwood J."/>
            <person name="Barry K."/>
            <person name="Goodstein D."/>
            <person name="Schmutz J."/>
            <person name="Leebens-Mack J."/>
            <person name="Osbourn A."/>
        </authorList>
    </citation>
    <scope>NUCLEOTIDE SEQUENCE [LARGE SCALE GENOMIC DNA]</scope>
    <source>
        <strain evidence="2">JIC</strain>
    </source>
</reference>
<dbReference type="EMBL" id="JBDFQZ010000006">
    <property type="protein sequence ID" value="KAK9714519.1"/>
    <property type="molecule type" value="Genomic_DNA"/>
</dbReference>
<dbReference type="Pfam" id="PF14111">
    <property type="entry name" value="DUF4283"/>
    <property type="match status" value="1"/>
</dbReference>
<evidence type="ECO:0000313" key="3">
    <source>
        <dbReference type="Proteomes" id="UP001443914"/>
    </source>
</evidence>
<protein>
    <recommendedName>
        <fullName evidence="1">DUF4283 domain-containing protein</fullName>
    </recommendedName>
</protein>
<dbReference type="Proteomes" id="UP001443914">
    <property type="component" value="Unassembled WGS sequence"/>
</dbReference>
<proteinExistence type="predicted"/>
<dbReference type="AlphaFoldDB" id="A0AAW1K526"/>
<organism evidence="2 3">
    <name type="scientific">Saponaria officinalis</name>
    <name type="common">Common soapwort</name>
    <name type="synonym">Lychnis saponaria</name>
    <dbReference type="NCBI Taxonomy" id="3572"/>
    <lineage>
        <taxon>Eukaryota</taxon>
        <taxon>Viridiplantae</taxon>
        <taxon>Streptophyta</taxon>
        <taxon>Embryophyta</taxon>
        <taxon>Tracheophyta</taxon>
        <taxon>Spermatophyta</taxon>
        <taxon>Magnoliopsida</taxon>
        <taxon>eudicotyledons</taxon>
        <taxon>Gunneridae</taxon>
        <taxon>Pentapetalae</taxon>
        <taxon>Caryophyllales</taxon>
        <taxon>Caryophyllaceae</taxon>
        <taxon>Caryophylleae</taxon>
        <taxon>Saponaria</taxon>
    </lineage>
</organism>
<evidence type="ECO:0000313" key="2">
    <source>
        <dbReference type="EMBL" id="KAK9714519.1"/>
    </source>
</evidence>
<dbReference type="InterPro" id="IPR025558">
    <property type="entry name" value="DUF4283"/>
</dbReference>
<evidence type="ECO:0000259" key="1">
    <source>
        <dbReference type="Pfam" id="PF14111"/>
    </source>
</evidence>
<accession>A0AAW1K526</accession>
<sequence length="94" mass="10905">MRSIEYWHTTLVGTVLGTKSSLAQIESFVLKYWTHITAPEILNFAKGWCYFKFACVEDLQKIRSDIFNFNGYPLVFKPWSPIVIDKLSASHFLV</sequence>